<feature type="domain" description="Aminoglycoside phosphotransferase" evidence="1">
    <location>
        <begin position="83"/>
        <end position="244"/>
    </location>
</feature>
<evidence type="ECO:0000259" key="1">
    <source>
        <dbReference type="Pfam" id="PF01636"/>
    </source>
</evidence>
<dbReference type="InterPro" id="IPR011009">
    <property type="entry name" value="Kinase-like_dom_sf"/>
</dbReference>
<gene>
    <name evidence="2" type="ORF">ACFPGP_17580</name>
</gene>
<reference evidence="3" key="1">
    <citation type="journal article" date="2019" name="Int. J. Syst. Evol. Microbiol.">
        <title>The Global Catalogue of Microorganisms (GCM) 10K type strain sequencing project: providing services to taxonomists for standard genome sequencing and annotation.</title>
        <authorList>
            <consortium name="The Broad Institute Genomics Platform"/>
            <consortium name="The Broad Institute Genome Sequencing Center for Infectious Disease"/>
            <person name="Wu L."/>
            <person name="Ma J."/>
        </authorList>
    </citation>
    <scope>NUCLEOTIDE SEQUENCE [LARGE SCALE GENOMIC DNA]</scope>
    <source>
        <strain evidence="3">DFY41</strain>
    </source>
</reference>
<evidence type="ECO:0000313" key="3">
    <source>
        <dbReference type="Proteomes" id="UP001596087"/>
    </source>
</evidence>
<dbReference type="Pfam" id="PF01636">
    <property type="entry name" value="APH"/>
    <property type="match status" value="1"/>
</dbReference>
<comment type="caution">
    <text evidence="2">The sequence shown here is derived from an EMBL/GenBank/DDBJ whole genome shotgun (WGS) entry which is preliminary data.</text>
</comment>
<accession>A0ABW0BNB0</accession>
<name>A0ABW0BNB0_9ACTN</name>
<dbReference type="Gene3D" id="3.90.1200.10">
    <property type="match status" value="1"/>
</dbReference>
<protein>
    <submittedName>
        <fullName evidence="2">Phosphotransferase</fullName>
    </submittedName>
</protein>
<evidence type="ECO:0000313" key="2">
    <source>
        <dbReference type="EMBL" id="MFC5178493.1"/>
    </source>
</evidence>
<keyword evidence="3" id="KW-1185">Reference proteome</keyword>
<dbReference type="InterPro" id="IPR002575">
    <property type="entry name" value="Aminoglycoside_PTrfase"/>
</dbReference>
<dbReference type="RefSeq" id="WP_378592105.1">
    <property type="nucleotide sequence ID" value="NZ_JBHSKD010000024.1"/>
</dbReference>
<dbReference type="Proteomes" id="UP001596087">
    <property type="component" value="Unassembled WGS sequence"/>
</dbReference>
<proteinExistence type="predicted"/>
<organism evidence="2 3">
    <name type="scientific">Nocardioides taihuensis</name>
    <dbReference type="NCBI Taxonomy" id="1835606"/>
    <lineage>
        <taxon>Bacteria</taxon>
        <taxon>Bacillati</taxon>
        <taxon>Actinomycetota</taxon>
        <taxon>Actinomycetes</taxon>
        <taxon>Propionibacteriales</taxon>
        <taxon>Nocardioidaceae</taxon>
        <taxon>Nocardioides</taxon>
    </lineage>
</organism>
<dbReference type="SUPFAM" id="SSF56112">
    <property type="entry name" value="Protein kinase-like (PK-like)"/>
    <property type="match status" value="1"/>
</dbReference>
<sequence>MTSPAPTSRAYPVPSGRTARRLEWPHLPPNLRAYVERHCGSPVVEAVSQGAGFTPGFASVLTCEDGSRHFVKAASVKAQRMFADSYREEARKLAALPPEVAAPRLLWFLDDDWVVLGVEHVEARHPARPWDADDLGACLDALAMVAEQLTPAPEGLGLDAFVDELADWPSFWDHLRTTQPDLPHLEEAAALAAGFAEGCAGDTVVHTDVRDDNVLIDGAGKVWFCDWNWPTAGAAWLDSVFLLIGPRGDGVDVETVIAGRPLLRDVPREHVDAVLALVTGYFLRQADEPVPRSSPFIREHQRWQGQVCWDWLCERRGWR</sequence>
<dbReference type="EMBL" id="JBHSKD010000024">
    <property type="protein sequence ID" value="MFC5178493.1"/>
    <property type="molecule type" value="Genomic_DNA"/>
</dbReference>